<dbReference type="InterPro" id="IPR003362">
    <property type="entry name" value="Bact_transf"/>
</dbReference>
<dbReference type="STRING" id="1299998.AUL39_08235"/>
<dbReference type="PANTHER" id="PTHR30576:SF10">
    <property type="entry name" value="SLL5057 PROTEIN"/>
    <property type="match status" value="1"/>
</dbReference>
<dbReference type="AlphaFoldDB" id="A0A117J453"/>
<keyword evidence="2" id="KW-0812">Transmembrane</keyword>
<sequence>MERLAHRYGYRFVKRLFDIAFSLLVFALFWWVYVIAAIAIKIDDPNGRVFFVQERMGKNGVPFKMFKFRSMYADAEERLVELRDLNEKDGPVFKIKDDPRITKVGRFIRKTSIDELPQFFNVLLGNMSIVGPRPALKRETDLYTSHQRERLLVKPGITCYWQTRMNRDLISFDEWVDLDLLYINQCSAWADFKLVIQTVGCVLTAQGN</sequence>
<gene>
    <name evidence="4" type="ORF">AUL39_08235</name>
</gene>
<reference evidence="4 5" key="1">
    <citation type="submission" date="2015-12" db="EMBL/GenBank/DDBJ databases">
        <title>Draft Genome Sequence of Olsenella scatoligenes SK9K4T; a Producer of 3-Methylindole- (skatole) and 4-Methylphenol- (p-cresol) Isolated from Pig Feces.</title>
        <authorList>
            <person name="Li X."/>
            <person name="Borg B."/>
            <person name="Canibe N."/>
        </authorList>
    </citation>
    <scope>NUCLEOTIDE SEQUENCE [LARGE SCALE GENOMIC DNA]</scope>
    <source>
        <strain evidence="4 5">SK9K4</strain>
    </source>
</reference>
<proteinExistence type="inferred from homology"/>
<name>A0A117J453_TRASO</name>
<dbReference type="GO" id="GO:0016780">
    <property type="term" value="F:phosphotransferase activity, for other substituted phosphate groups"/>
    <property type="evidence" value="ECO:0007669"/>
    <property type="project" value="TreeGrafter"/>
</dbReference>
<evidence type="ECO:0000256" key="2">
    <source>
        <dbReference type="SAM" id="Phobius"/>
    </source>
</evidence>
<dbReference type="Proteomes" id="UP000054078">
    <property type="component" value="Unassembled WGS sequence"/>
</dbReference>
<evidence type="ECO:0000313" key="4">
    <source>
        <dbReference type="EMBL" id="KUH58271.1"/>
    </source>
</evidence>
<evidence type="ECO:0000313" key="5">
    <source>
        <dbReference type="Proteomes" id="UP000054078"/>
    </source>
</evidence>
<keyword evidence="5" id="KW-1185">Reference proteome</keyword>
<dbReference type="EMBL" id="LOJF01000010">
    <property type="protein sequence ID" value="KUH58271.1"/>
    <property type="molecule type" value="Genomic_DNA"/>
</dbReference>
<comment type="caution">
    <text evidence="4">The sequence shown here is derived from an EMBL/GenBank/DDBJ whole genome shotgun (WGS) entry which is preliminary data.</text>
</comment>
<feature type="domain" description="Bacterial sugar transferase" evidence="3">
    <location>
        <begin position="14"/>
        <end position="203"/>
    </location>
</feature>
<evidence type="ECO:0000256" key="1">
    <source>
        <dbReference type="ARBA" id="ARBA00006464"/>
    </source>
</evidence>
<keyword evidence="2" id="KW-0472">Membrane</keyword>
<protein>
    <recommendedName>
        <fullName evidence="3">Bacterial sugar transferase domain-containing protein</fullName>
    </recommendedName>
</protein>
<evidence type="ECO:0000259" key="3">
    <source>
        <dbReference type="Pfam" id="PF02397"/>
    </source>
</evidence>
<feature type="transmembrane region" description="Helical" evidence="2">
    <location>
        <begin position="21"/>
        <end position="40"/>
    </location>
</feature>
<dbReference type="Pfam" id="PF02397">
    <property type="entry name" value="Bac_transf"/>
    <property type="match status" value="1"/>
</dbReference>
<organism evidence="4 5">
    <name type="scientific">Tractidigestivibacter scatoligenes</name>
    <name type="common">Olsenella scatoligenes</name>
    <dbReference type="NCBI Taxonomy" id="1299998"/>
    <lineage>
        <taxon>Bacteria</taxon>
        <taxon>Bacillati</taxon>
        <taxon>Actinomycetota</taxon>
        <taxon>Coriobacteriia</taxon>
        <taxon>Coriobacteriales</taxon>
        <taxon>Atopobiaceae</taxon>
        <taxon>Tractidigestivibacter</taxon>
    </lineage>
</organism>
<comment type="similarity">
    <text evidence="1">Belongs to the bacterial sugar transferase family.</text>
</comment>
<keyword evidence="2" id="KW-1133">Transmembrane helix</keyword>
<accession>A0A117J453</accession>
<dbReference type="PANTHER" id="PTHR30576">
    <property type="entry name" value="COLANIC BIOSYNTHESIS UDP-GLUCOSE LIPID CARRIER TRANSFERASE"/>
    <property type="match status" value="1"/>
</dbReference>